<accession>A0ABQ9FBZ3</accession>
<name>A0ABQ9FBZ3_TEGGR</name>
<dbReference type="InterPro" id="IPR045663">
    <property type="entry name" value="ORC3_ins"/>
</dbReference>
<keyword evidence="3" id="KW-1185">Reference proteome</keyword>
<evidence type="ECO:0000259" key="1">
    <source>
        <dbReference type="Pfam" id="PF19675"/>
    </source>
</evidence>
<organism evidence="2 3">
    <name type="scientific">Tegillarca granosa</name>
    <name type="common">Malaysian cockle</name>
    <name type="synonym">Anadara granosa</name>
    <dbReference type="NCBI Taxonomy" id="220873"/>
    <lineage>
        <taxon>Eukaryota</taxon>
        <taxon>Metazoa</taxon>
        <taxon>Spiralia</taxon>
        <taxon>Lophotrochozoa</taxon>
        <taxon>Mollusca</taxon>
        <taxon>Bivalvia</taxon>
        <taxon>Autobranchia</taxon>
        <taxon>Pteriomorphia</taxon>
        <taxon>Arcoida</taxon>
        <taxon>Arcoidea</taxon>
        <taxon>Arcidae</taxon>
        <taxon>Tegillarca</taxon>
    </lineage>
</organism>
<dbReference type="PANTHER" id="PTHR12748:SF0">
    <property type="entry name" value="ORIGIN RECOGNITION COMPLEX SUBUNIT 3"/>
    <property type="match status" value="1"/>
</dbReference>
<dbReference type="PANTHER" id="PTHR12748">
    <property type="entry name" value="ORIGIN RECOGNITION COMPLEX SUBUNIT 3"/>
    <property type="match status" value="1"/>
</dbReference>
<feature type="domain" description="Origin recognition complex subunit 3 insertion" evidence="1">
    <location>
        <begin position="23"/>
        <end position="103"/>
    </location>
</feature>
<evidence type="ECO:0000313" key="3">
    <source>
        <dbReference type="Proteomes" id="UP001217089"/>
    </source>
</evidence>
<comment type="caution">
    <text evidence="2">The sequence shown here is derived from an EMBL/GenBank/DDBJ whole genome shotgun (WGS) entry which is preliminary data.</text>
</comment>
<protein>
    <recommendedName>
        <fullName evidence="1">Origin recognition complex subunit 3 insertion domain-containing protein</fullName>
    </recommendedName>
</protein>
<dbReference type="EMBL" id="JARBDR010000337">
    <property type="protein sequence ID" value="KAJ8314839.1"/>
    <property type="molecule type" value="Genomic_DNA"/>
</dbReference>
<proteinExistence type="predicted"/>
<sequence>MDHFFSSTVSQLCCPVDEVKDEVKRLTKDDVEHIRQLPSFMKYVESCPPEKIAPLLTDDDALKKETIKLLSDLHQYHTLFYPVLECLHTLVCKLPKHPLGKQLILYNKRE</sequence>
<dbReference type="Proteomes" id="UP001217089">
    <property type="component" value="Unassembled WGS sequence"/>
</dbReference>
<evidence type="ECO:0000313" key="2">
    <source>
        <dbReference type="EMBL" id="KAJ8314839.1"/>
    </source>
</evidence>
<reference evidence="2 3" key="1">
    <citation type="submission" date="2022-12" db="EMBL/GenBank/DDBJ databases">
        <title>Chromosome-level genome of Tegillarca granosa.</title>
        <authorList>
            <person name="Kim J."/>
        </authorList>
    </citation>
    <scope>NUCLEOTIDE SEQUENCE [LARGE SCALE GENOMIC DNA]</scope>
    <source>
        <strain evidence="2">Teg-2019</strain>
        <tissue evidence="2">Adductor muscle</tissue>
    </source>
</reference>
<dbReference type="InterPro" id="IPR020795">
    <property type="entry name" value="ORC3"/>
</dbReference>
<gene>
    <name evidence="2" type="ORF">KUTeg_006989</name>
</gene>
<dbReference type="Pfam" id="PF19675">
    <property type="entry name" value="ORC3_ins"/>
    <property type="match status" value="1"/>
</dbReference>